<dbReference type="PANTHER" id="PTHR33630">
    <property type="entry name" value="CUTINASE RV1984C-RELATED-RELATED"/>
    <property type="match status" value="1"/>
</dbReference>
<evidence type="ECO:0000313" key="5">
    <source>
        <dbReference type="Proteomes" id="UP000076881"/>
    </source>
</evidence>
<dbReference type="SUPFAM" id="SSF53474">
    <property type="entry name" value="alpha/beta-Hydrolases"/>
    <property type="match status" value="1"/>
</dbReference>
<gene>
    <name evidence="4" type="ORF">LEL_10288</name>
</gene>
<organism evidence="4 5">
    <name type="scientific">Akanthomyces lecanii RCEF 1005</name>
    <dbReference type="NCBI Taxonomy" id="1081108"/>
    <lineage>
        <taxon>Eukaryota</taxon>
        <taxon>Fungi</taxon>
        <taxon>Dikarya</taxon>
        <taxon>Ascomycota</taxon>
        <taxon>Pezizomycotina</taxon>
        <taxon>Sordariomycetes</taxon>
        <taxon>Hypocreomycetidae</taxon>
        <taxon>Hypocreales</taxon>
        <taxon>Cordycipitaceae</taxon>
        <taxon>Akanthomyces</taxon>
        <taxon>Cordyceps confragosa</taxon>
    </lineage>
</organism>
<dbReference type="GO" id="GO:0052689">
    <property type="term" value="F:carboxylic ester hydrolase activity"/>
    <property type="evidence" value="ECO:0007669"/>
    <property type="project" value="UniProtKB-ARBA"/>
</dbReference>
<sequence length="233" mass="24688">MSAKTFALFLALASAWGASIPQEAQQRDDCPEVHVFGARNTGTPQGFGAAGDFVNDIVKATGATKEAIVYPANGNAGLTDPKYKASVQAGVKAVTDQVSKFAAKCPKTKLVLVGYSQGSKLFDDALCGGGDPNMGISDTAATISQFNIKAVLLPADDRFTPGEPFHIGNATVGGFDKRPSNQVSCGKYNDAIQLYCDVGDEFCSNGNSIEIHNGYYKVYGKQALDFVKKRLQQ</sequence>
<reference evidence="4 5" key="1">
    <citation type="journal article" date="2016" name="Genome Biol. Evol.">
        <title>Divergent and convergent evolution of fungal pathogenicity.</title>
        <authorList>
            <person name="Shang Y."/>
            <person name="Xiao G."/>
            <person name="Zheng P."/>
            <person name="Cen K."/>
            <person name="Zhan S."/>
            <person name="Wang C."/>
        </authorList>
    </citation>
    <scope>NUCLEOTIDE SEQUENCE [LARGE SCALE GENOMIC DNA]</scope>
    <source>
        <strain evidence="4 5">RCEF 1005</strain>
    </source>
</reference>
<evidence type="ECO:0000256" key="2">
    <source>
        <dbReference type="ARBA" id="ARBA00023157"/>
    </source>
</evidence>
<dbReference type="Proteomes" id="UP000076881">
    <property type="component" value="Unassembled WGS sequence"/>
</dbReference>
<dbReference type="Gene3D" id="3.40.50.1820">
    <property type="entry name" value="alpha/beta hydrolase"/>
    <property type="match status" value="1"/>
</dbReference>
<evidence type="ECO:0000256" key="1">
    <source>
        <dbReference type="ARBA" id="ARBA00022801"/>
    </source>
</evidence>
<name>A0A162JIB0_CORDF</name>
<dbReference type="InterPro" id="IPR029058">
    <property type="entry name" value="AB_hydrolase_fold"/>
</dbReference>
<dbReference type="InterPro" id="IPR000675">
    <property type="entry name" value="Cutinase/axe"/>
</dbReference>
<dbReference type="SMART" id="SM01110">
    <property type="entry name" value="Cutinase"/>
    <property type="match status" value="1"/>
</dbReference>
<feature type="chain" id="PRO_5007835929" evidence="3">
    <location>
        <begin position="18"/>
        <end position="233"/>
    </location>
</feature>
<keyword evidence="2" id="KW-1015">Disulfide bond</keyword>
<accession>A0A162JIB0</accession>
<dbReference type="STRING" id="1081108.A0A162JIB0"/>
<protein>
    <submittedName>
        <fullName evidence="4">Acetylxylan esterase</fullName>
    </submittedName>
</protein>
<dbReference type="Pfam" id="PF01083">
    <property type="entry name" value="Cutinase"/>
    <property type="match status" value="1"/>
</dbReference>
<feature type="signal peptide" evidence="3">
    <location>
        <begin position="1"/>
        <end position="17"/>
    </location>
</feature>
<dbReference type="OrthoDB" id="6020543at2759"/>
<keyword evidence="1" id="KW-0378">Hydrolase</keyword>
<evidence type="ECO:0000313" key="4">
    <source>
        <dbReference type="EMBL" id="OAA69412.1"/>
    </source>
</evidence>
<evidence type="ECO:0000256" key="3">
    <source>
        <dbReference type="SAM" id="SignalP"/>
    </source>
</evidence>
<keyword evidence="5" id="KW-1185">Reference proteome</keyword>
<comment type="caution">
    <text evidence="4">The sequence shown here is derived from an EMBL/GenBank/DDBJ whole genome shotgun (WGS) entry which is preliminary data.</text>
</comment>
<dbReference type="AlphaFoldDB" id="A0A162JIB0"/>
<proteinExistence type="predicted"/>
<keyword evidence="3" id="KW-0732">Signal</keyword>
<dbReference type="PANTHER" id="PTHR33630:SF13">
    <property type="entry name" value="ACETYLXYLAN ESTERASE"/>
    <property type="match status" value="1"/>
</dbReference>
<dbReference type="EMBL" id="AZHF01000011">
    <property type="protein sequence ID" value="OAA69412.1"/>
    <property type="molecule type" value="Genomic_DNA"/>
</dbReference>